<dbReference type="PANTHER" id="PTHR10961:SF15">
    <property type="entry name" value="FAD DEPENDENT OXIDOREDUCTASE DOMAIN-CONTAINING PROTEIN"/>
    <property type="match status" value="1"/>
</dbReference>
<evidence type="ECO:0000256" key="7">
    <source>
        <dbReference type="ARBA" id="ARBA00023002"/>
    </source>
</evidence>
<accession>A0A4R8TBX2</accession>
<dbReference type="Gene3D" id="3.50.50.60">
    <property type="entry name" value="FAD/NAD(P)-binding domain"/>
    <property type="match status" value="1"/>
</dbReference>
<evidence type="ECO:0000259" key="9">
    <source>
        <dbReference type="Pfam" id="PF05572"/>
    </source>
</evidence>
<sequence length="726" mass="79747">MAEPESVAIVGAGIFGLSLALALRKRVTVFDRHRYDESGYSPDFAHSTQAASVDHKGTKLHYQRLAVESRAAWESINEQRRREQHEKDQDQSDLFSACGMLRVQPTDELDAQELETLANFERGGLRDAQFVRSNEADRQRAAERGWADKLLGFDVPGSSPAATFEAVLDTTAGFTKCSEACAYFHDLALREGVEFHFGPEKGAFDSLIEEPSADSPLKKAVGLKTKDGISHTADVVVIAAGSFTTQILPELSYHLESSAGSVVTFKIDESEQELWDKYSPERFPVITWKSAARSATGKDIGTIYVLPRTSDGLIKIGYRGTKFTNFQPAPPTAGYSQEEQWSVPLSPAESRQVPERAREAIKPFVSIFVPDLAGKSFYSTKLCWYTDSLDNSFVIDYVPSYAEQSVFVCTGGSGHGAKFLPVLGDSAEMKGLILGIASLSLASAAAVQVEPPVPARRGCLVSDDGIIQNPAALYGAESVRRQTLPSNFTVDVNFHIASTVAEENLITNDIAAAQWDVLHEAFAKQNINLVLNSTTRYVDDLAGSGFLIYEGPEKGWVNHQEEYNEWLKASRKGGYDALNLYFFSSYSPGATGYCQWPTPLAETDELTFYKDSCQLSAMTMPGFTVEQGAFESWNLGHLAIHETGHWFGLNHTFAGGCSEPGDFVADTPAQLTQIYGCPVDSDSCPNQPGLDPIHNYMGYTDDSCTNDFTPGQQERMFQTFFGVRRK</sequence>
<dbReference type="SUPFAM" id="SSF51905">
    <property type="entry name" value="FAD/NAD(P)-binding domain"/>
    <property type="match status" value="1"/>
</dbReference>
<dbReference type="Proteomes" id="UP000295604">
    <property type="component" value="Unassembled WGS sequence"/>
</dbReference>
<keyword evidence="10" id="KW-0482">Metalloprotease</keyword>
<dbReference type="InterPro" id="IPR006076">
    <property type="entry name" value="FAD-dep_OxRdtase"/>
</dbReference>
<protein>
    <submittedName>
        <fullName evidence="10">Extracellular metalloprotease</fullName>
    </submittedName>
</protein>
<keyword evidence="10" id="KW-0378">Hydrolase</keyword>
<comment type="caution">
    <text evidence="10">The sequence shown here is derived from an EMBL/GenBank/DDBJ whole genome shotgun (WGS) entry which is preliminary data.</text>
</comment>
<keyword evidence="5" id="KW-0285">Flavoprotein</keyword>
<dbReference type="Pfam" id="PF01266">
    <property type="entry name" value="DAO"/>
    <property type="match status" value="1"/>
</dbReference>
<evidence type="ECO:0000313" key="11">
    <source>
        <dbReference type="Proteomes" id="UP000295604"/>
    </source>
</evidence>
<dbReference type="InterPro" id="IPR024079">
    <property type="entry name" value="MetalloPept_cat_dom_sf"/>
</dbReference>
<dbReference type="SUPFAM" id="SSF55486">
    <property type="entry name" value="Metalloproteases ('zincins'), catalytic domain"/>
    <property type="match status" value="1"/>
</dbReference>
<evidence type="ECO:0000256" key="5">
    <source>
        <dbReference type="ARBA" id="ARBA00022630"/>
    </source>
</evidence>
<keyword evidence="6" id="KW-0274">FAD</keyword>
<dbReference type="InterPro" id="IPR036188">
    <property type="entry name" value="FAD/NAD-bd_sf"/>
</dbReference>
<gene>
    <name evidence="10" type="ORF">C8034_v002631</name>
</gene>
<dbReference type="Gene3D" id="3.30.9.10">
    <property type="entry name" value="D-Amino Acid Oxidase, subunit A, domain 2"/>
    <property type="match status" value="1"/>
</dbReference>
<comment type="similarity">
    <text evidence="4">Belongs to the MSOX/MTOX family.</text>
</comment>
<name>A0A4R8TBX2_9PEZI</name>
<dbReference type="GO" id="GO:0008115">
    <property type="term" value="F:sarcosine oxidase activity"/>
    <property type="evidence" value="ECO:0007669"/>
    <property type="project" value="TreeGrafter"/>
</dbReference>
<dbReference type="CDD" id="cd04275">
    <property type="entry name" value="ZnMc_pappalysin_like"/>
    <property type="match status" value="1"/>
</dbReference>
<evidence type="ECO:0000256" key="4">
    <source>
        <dbReference type="ARBA" id="ARBA00010989"/>
    </source>
</evidence>
<comment type="cofactor">
    <cofactor evidence="1">
        <name>FAD</name>
        <dbReference type="ChEBI" id="CHEBI:57692"/>
    </cofactor>
</comment>
<feature type="domain" description="FAD dependent oxidoreductase" evidence="8">
    <location>
        <begin position="7"/>
        <end position="425"/>
    </location>
</feature>
<dbReference type="EMBL" id="QAPF01000153">
    <property type="protein sequence ID" value="TEA14812.1"/>
    <property type="molecule type" value="Genomic_DNA"/>
</dbReference>
<keyword evidence="10" id="KW-0645">Protease</keyword>
<comment type="function">
    <text evidence="2">Secreted metalloproteinase that allows assimilation of proteinaceous substrates.</text>
</comment>
<dbReference type="Pfam" id="PF05572">
    <property type="entry name" value="Peptidase_M43"/>
    <property type="match status" value="1"/>
</dbReference>
<dbReference type="InterPro" id="IPR045170">
    <property type="entry name" value="MTOX"/>
</dbReference>
<dbReference type="AlphaFoldDB" id="A0A4R8TBX2"/>
<evidence type="ECO:0000256" key="1">
    <source>
        <dbReference type="ARBA" id="ARBA00001974"/>
    </source>
</evidence>
<dbReference type="GO" id="GO:0050660">
    <property type="term" value="F:flavin adenine dinucleotide binding"/>
    <property type="evidence" value="ECO:0007669"/>
    <property type="project" value="InterPro"/>
</dbReference>
<organism evidence="10 11">
    <name type="scientific">Colletotrichum sidae</name>
    <dbReference type="NCBI Taxonomy" id="1347389"/>
    <lineage>
        <taxon>Eukaryota</taxon>
        <taxon>Fungi</taxon>
        <taxon>Dikarya</taxon>
        <taxon>Ascomycota</taxon>
        <taxon>Pezizomycotina</taxon>
        <taxon>Sordariomycetes</taxon>
        <taxon>Hypocreomycetidae</taxon>
        <taxon>Glomerellales</taxon>
        <taxon>Glomerellaceae</taxon>
        <taxon>Colletotrichum</taxon>
        <taxon>Colletotrichum orbiculare species complex</taxon>
    </lineage>
</organism>
<keyword evidence="11" id="KW-1185">Reference proteome</keyword>
<proteinExistence type="inferred from homology"/>
<evidence type="ECO:0000313" key="10">
    <source>
        <dbReference type="EMBL" id="TEA14812.1"/>
    </source>
</evidence>
<dbReference type="PANTHER" id="PTHR10961">
    <property type="entry name" value="PEROXISOMAL SARCOSINE OXIDASE"/>
    <property type="match status" value="1"/>
</dbReference>
<dbReference type="GO" id="GO:0006508">
    <property type="term" value="P:proteolysis"/>
    <property type="evidence" value="ECO:0007669"/>
    <property type="project" value="UniProtKB-KW"/>
</dbReference>
<keyword evidence="7" id="KW-0560">Oxidoreductase</keyword>
<comment type="similarity">
    <text evidence="3">Belongs to the peptidase M43B family.</text>
</comment>
<dbReference type="GO" id="GO:0008237">
    <property type="term" value="F:metallopeptidase activity"/>
    <property type="evidence" value="ECO:0007669"/>
    <property type="project" value="UniProtKB-KW"/>
</dbReference>
<feature type="domain" description="Peptidase M43 pregnancy-associated plasma-A" evidence="9">
    <location>
        <begin position="640"/>
        <end position="718"/>
    </location>
</feature>
<evidence type="ECO:0000259" key="8">
    <source>
        <dbReference type="Pfam" id="PF01266"/>
    </source>
</evidence>
<evidence type="ECO:0000256" key="6">
    <source>
        <dbReference type="ARBA" id="ARBA00022827"/>
    </source>
</evidence>
<dbReference type="InterPro" id="IPR008754">
    <property type="entry name" value="Peptidase_M43"/>
</dbReference>
<dbReference type="Gene3D" id="3.40.390.10">
    <property type="entry name" value="Collagenase (Catalytic Domain)"/>
    <property type="match status" value="1"/>
</dbReference>
<reference evidence="10 11" key="1">
    <citation type="submission" date="2018-11" db="EMBL/GenBank/DDBJ databases">
        <title>Genome sequence and assembly of Colletotrichum sidae.</title>
        <authorList>
            <person name="Gan P."/>
            <person name="Shirasu K."/>
        </authorList>
    </citation>
    <scope>NUCLEOTIDE SEQUENCE [LARGE SCALE GENOMIC DNA]</scope>
    <source>
        <strain evidence="10 11">CBS 518.97</strain>
    </source>
</reference>
<evidence type="ECO:0000256" key="2">
    <source>
        <dbReference type="ARBA" id="ARBA00003174"/>
    </source>
</evidence>
<evidence type="ECO:0000256" key="3">
    <source>
        <dbReference type="ARBA" id="ARBA00008721"/>
    </source>
</evidence>